<protein>
    <submittedName>
        <fullName evidence="12">2,4-dienoyl-CoA reductase</fullName>
    </submittedName>
</protein>
<dbReference type="AlphaFoldDB" id="A0A0U9HIV1"/>
<dbReference type="InterPro" id="IPR013785">
    <property type="entry name" value="Aldolase_TIM"/>
</dbReference>
<dbReference type="PANTHER" id="PTHR42917">
    <property type="entry name" value="2,4-DIENOYL-COA REDUCTASE"/>
    <property type="match status" value="1"/>
</dbReference>
<evidence type="ECO:0000256" key="5">
    <source>
        <dbReference type="ARBA" id="ARBA00022643"/>
    </source>
</evidence>
<organism evidence="12">
    <name type="scientific">Tepidanaerobacter syntrophicus</name>
    <dbReference type="NCBI Taxonomy" id="224999"/>
    <lineage>
        <taxon>Bacteria</taxon>
        <taxon>Bacillati</taxon>
        <taxon>Bacillota</taxon>
        <taxon>Clostridia</taxon>
        <taxon>Thermosediminibacterales</taxon>
        <taxon>Tepidanaerobacteraceae</taxon>
        <taxon>Tepidanaerobacter</taxon>
    </lineage>
</organism>
<keyword evidence="8" id="KW-0408">Iron</keyword>
<dbReference type="PRINTS" id="PR00469">
    <property type="entry name" value="PNDRDTASEII"/>
</dbReference>
<gene>
    <name evidence="12" type="ORF">TSYNT_976</name>
</gene>
<keyword evidence="13" id="KW-1185">Reference proteome</keyword>
<evidence type="ECO:0000256" key="7">
    <source>
        <dbReference type="ARBA" id="ARBA00023002"/>
    </source>
</evidence>
<keyword evidence="7" id="KW-0560">Oxidoreductase</keyword>
<dbReference type="Gene3D" id="3.20.20.70">
    <property type="entry name" value="Aldolase class I"/>
    <property type="match status" value="1"/>
</dbReference>
<evidence type="ECO:0000256" key="4">
    <source>
        <dbReference type="ARBA" id="ARBA00022630"/>
    </source>
</evidence>
<evidence type="ECO:0000256" key="8">
    <source>
        <dbReference type="ARBA" id="ARBA00023004"/>
    </source>
</evidence>
<dbReference type="PANTHER" id="PTHR42917:SF2">
    <property type="entry name" value="2,4-DIENOYL-COA REDUCTASE [(2E)-ENOYL-COA-PRODUCING]"/>
    <property type="match status" value="1"/>
</dbReference>
<evidence type="ECO:0000256" key="1">
    <source>
        <dbReference type="ARBA" id="ARBA00001917"/>
    </source>
</evidence>
<dbReference type="Gene3D" id="3.40.50.720">
    <property type="entry name" value="NAD(P)-binding Rossmann-like Domain"/>
    <property type="match status" value="1"/>
</dbReference>
<evidence type="ECO:0000313" key="13">
    <source>
        <dbReference type="Proteomes" id="UP000062160"/>
    </source>
</evidence>
<dbReference type="GO" id="GO:0046872">
    <property type="term" value="F:metal ion binding"/>
    <property type="evidence" value="ECO:0007669"/>
    <property type="project" value="UniProtKB-KW"/>
</dbReference>
<dbReference type="STRING" id="224999.GCA_001485475_01864"/>
<dbReference type="GO" id="GO:0016491">
    <property type="term" value="F:oxidoreductase activity"/>
    <property type="evidence" value="ECO:0007669"/>
    <property type="project" value="UniProtKB-KW"/>
</dbReference>
<evidence type="ECO:0000259" key="10">
    <source>
        <dbReference type="Pfam" id="PF00724"/>
    </source>
</evidence>
<comment type="cofactor">
    <cofactor evidence="1">
        <name>FMN</name>
        <dbReference type="ChEBI" id="CHEBI:58210"/>
    </cofactor>
</comment>
<dbReference type="InterPro" id="IPR036188">
    <property type="entry name" value="FAD/NAD-bd_sf"/>
</dbReference>
<dbReference type="EMBL" id="DF977003">
    <property type="protein sequence ID" value="GAQ25828.1"/>
    <property type="molecule type" value="Genomic_DNA"/>
</dbReference>
<comment type="cofactor">
    <cofactor evidence="2">
        <name>[4Fe-4S] cluster</name>
        <dbReference type="ChEBI" id="CHEBI:49883"/>
    </cofactor>
</comment>
<dbReference type="Proteomes" id="UP000062160">
    <property type="component" value="Unassembled WGS sequence"/>
</dbReference>
<reference evidence="12" key="1">
    <citation type="journal article" date="2016" name="Genome Announc.">
        <title>Draft Genome Sequence of the Syntrophic Lactate-Degrading Bacterium Tepidanaerobacter syntrophicus JLT.</title>
        <authorList>
            <person name="Matsuura N."/>
            <person name="Ohashi A."/>
            <person name="Tourlousse D.M."/>
            <person name="Sekiguchi Y."/>
        </authorList>
    </citation>
    <scope>NUCLEOTIDE SEQUENCE [LARGE SCALE GENOMIC DNA]</scope>
    <source>
        <strain evidence="12">JL</strain>
    </source>
</reference>
<dbReference type="InterPro" id="IPR051793">
    <property type="entry name" value="NADH:flavin_oxidoreductase"/>
</dbReference>
<comment type="similarity">
    <text evidence="3">In the N-terminal section; belongs to the NADH:flavin oxidoreductase/NADH oxidase family.</text>
</comment>
<dbReference type="SUPFAM" id="SSF51395">
    <property type="entry name" value="FMN-linked oxidoreductases"/>
    <property type="match status" value="1"/>
</dbReference>
<keyword evidence="6" id="KW-0479">Metal-binding</keyword>
<dbReference type="SUPFAM" id="SSF51905">
    <property type="entry name" value="FAD/NAD(P)-binding domain"/>
    <property type="match status" value="1"/>
</dbReference>
<dbReference type="Pfam" id="PF07992">
    <property type="entry name" value="Pyr_redox_2"/>
    <property type="match status" value="1"/>
</dbReference>
<dbReference type="RefSeq" id="WP_059033402.1">
    <property type="nucleotide sequence ID" value="NZ_BSDN01000005.1"/>
</dbReference>
<dbReference type="CDD" id="cd02803">
    <property type="entry name" value="OYE_like_FMN_family"/>
    <property type="match status" value="1"/>
</dbReference>
<dbReference type="GO" id="GO:0010181">
    <property type="term" value="F:FMN binding"/>
    <property type="evidence" value="ECO:0007669"/>
    <property type="project" value="InterPro"/>
</dbReference>
<feature type="domain" description="FAD/NAD(P)-binding" evidence="11">
    <location>
        <begin position="383"/>
        <end position="610"/>
    </location>
</feature>
<keyword evidence="5" id="KW-0288">FMN</keyword>
<proteinExistence type="inferred from homology"/>
<name>A0A0U9HIV1_9FIRM</name>
<evidence type="ECO:0000256" key="9">
    <source>
        <dbReference type="ARBA" id="ARBA00023014"/>
    </source>
</evidence>
<sequence length="642" mass="69530">MSSFDCLLKPIRINRMELKNRIVMPPMGTILANEDNSVSERNIEYYAARARGGAALIETEVTEIDSYTADPGMLGIYDDRLIPGWEKLAKRIHKEGSKLCVQLHHPGRQASYQGIKPPKAPSKISCPLCQDIPSVMTEEEIYQAIDNYAQGARRAKEAGLDAVEIHGAHGYLIAQFMSAYSNRRSDKWGGDLEGRMRFAIEIIKAVRKEVGPDFPIIFRYSADERVWGGRKVAESVAIAPMLVEAGADCLSISTGVYDNLFSYLIAPMGVEPGLNVEAAAKIKKAVNVPVIVVGKLNDPYIAESVLENNKADIIAIGRGLICDPELPNKIKDGKIDDIRWCISCNQGCIDKLLMTGGGVSCLMNPEAGREAEIKREKVENPKKVLIAGGGPAGLEAALTASSKGHEVILCEKSGELGGQFLLACVPPGKQEISRGLKYFVTQVEKSNIDVRLNTEVTKDLVKELKPDAVIVATGGKPLIPNIPGIDKENVVTAKDVLEFNKVAGKNVLVIGGGIVGCETTDLLLEYGRKVTIVEMLDDIAKDIGLGPKYFLMDRFFHHGVNIITNSPVKEITQDGAIIETPEGEKTLSGFDTIIIAVGTSPVNELAEAIKGVVDEVYVVGDAKKPRKALEAIAEGYEAAINL</sequence>
<keyword evidence="4" id="KW-0285">Flavoprotein</keyword>
<dbReference type="OrthoDB" id="9772736at2"/>
<dbReference type="Pfam" id="PF00724">
    <property type="entry name" value="Oxidored_FMN"/>
    <property type="match status" value="1"/>
</dbReference>
<dbReference type="InterPro" id="IPR001155">
    <property type="entry name" value="OxRdtase_FMN_N"/>
</dbReference>
<keyword evidence="9" id="KW-0411">Iron-sulfur</keyword>
<evidence type="ECO:0000256" key="2">
    <source>
        <dbReference type="ARBA" id="ARBA00001966"/>
    </source>
</evidence>
<evidence type="ECO:0000259" key="11">
    <source>
        <dbReference type="Pfam" id="PF07992"/>
    </source>
</evidence>
<evidence type="ECO:0000256" key="6">
    <source>
        <dbReference type="ARBA" id="ARBA00022723"/>
    </source>
</evidence>
<evidence type="ECO:0000313" key="12">
    <source>
        <dbReference type="EMBL" id="GAQ25828.1"/>
    </source>
</evidence>
<dbReference type="PRINTS" id="PR00368">
    <property type="entry name" value="FADPNR"/>
</dbReference>
<dbReference type="GO" id="GO:0051536">
    <property type="term" value="F:iron-sulfur cluster binding"/>
    <property type="evidence" value="ECO:0007669"/>
    <property type="project" value="UniProtKB-KW"/>
</dbReference>
<accession>A0A0U9HIV1</accession>
<dbReference type="InterPro" id="IPR023753">
    <property type="entry name" value="FAD/NAD-binding_dom"/>
</dbReference>
<evidence type="ECO:0000256" key="3">
    <source>
        <dbReference type="ARBA" id="ARBA00011048"/>
    </source>
</evidence>
<dbReference type="Gene3D" id="3.50.50.60">
    <property type="entry name" value="FAD/NAD(P)-binding domain"/>
    <property type="match status" value="1"/>
</dbReference>
<feature type="domain" description="NADH:flavin oxidoreductase/NADH oxidase N-terminal" evidence="10">
    <location>
        <begin position="7"/>
        <end position="334"/>
    </location>
</feature>